<keyword evidence="6" id="KW-0732">Signal</keyword>
<feature type="chain" id="PRO_5043577759" evidence="6">
    <location>
        <begin position="21"/>
        <end position="703"/>
    </location>
</feature>
<protein>
    <submittedName>
        <fullName evidence="8">Carboxy terminal-processing peptidase</fullName>
        <ecNumber evidence="8">3.4.21.102</ecNumber>
    </submittedName>
</protein>
<dbReference type="InterPro" id="IPR001478">
    <property type="entry name" value="PDZ"/>
</dbReference>
<evidence type="ECO:0000256" key="4">
    <source>
        <dbReference type="ARBA" id="ARBA00022825"/>
    </source>
</evidence>
<dbReference type="PANTHER" id="PTHR32060:SF22">
    <property type="entry name" value="CARBOXYL-TERMINAL-PROCESSING PEPTIDASE 3, CHLOROPLASTIC"/>
    <property type="match status" value="1"/>
</dbReference>
<dbReference type="GO" id="GO:0006508">
    <property type="term" value="P:proteolysis"/>
    <property type="evidence" value="ECO:0007669"/>
    <property type="project" value="UniProtKB-KW"/>
</dbReference>
<dbReference type="FunFam" id="3.90.226.10:FF:000090">
    <property type="entry name" value="Tail-specific protease"/>
    <property type="match status" value="1"/>
</dbReference>
<proteinExistence type="inferred from homology"/>
<dbReference type="InterPro" id="IPR005151">
    <property type="entry name" value="Tail-specific_protease"/>
</dbReference>
<dbReference type="PANTHER" id="PTHR32060">
    <property type="entry name" value="TAIL-SPECIFIC PROTEASE"/>
    <property type="match status" value="1"/>
</dbReference>
<dbReference type="PROSITE" id="PS50106">
    <property type="entry name" value="PDZ"/>
    <property type="match status" value="1"/>
</dbReference>
<evidence type="ECO:0000313" key="8">
    <source>
        <dbReference type="EMBL" id="MDO6421204.1"/>
    </source>
</evidence>
<evidence type="ECO:0000256" key="1">
    <source>
        <dbReference type="ARBA" id="ARBA00009179"/>
    </source>
</evidence>
<dbReference type="SMART" id="SM00245">
    <property type="entry name" value="TSPc"/>
    <property type="match status" value="1"/>
</dbReference>
<dbReference type="RefSeq" id="WP_216064069.1">
    <property type="nucleotide sequence ID" value="NZ_JAHKPP010000027.1"/>
</dbReference>
<reference evidence="8" key="1">
    <citation type="submission" date="2023-07" db="EMBL/GenBank/DDBJ databases">
        <title>Genome content predicts the carbon catabolic preferences of heterotrophic bacteria.</title>
        <authorList>
            <person name="Gralka M."/>
        </authorList>
    </citation>
    <scope>NUCLEOTIDE SEQUENCE</scope>
    <source>
        <strain evidence="8">I3M17_2</strain>
    </source>
</reference>
<keyword evidence="2 5" id="KW-0645">Protease</keyword>
<keyword evidence="4 5" id="KW-0720">Serine protease</keyword>
<dbReference type="GO" id="GO:0030288">
    <property type="term" value="C:outer membrane-bounded periplasmic space"/>
    <property type="evidence" value="ECO:0007669"/>
    <property type="project" value="TreeGrafter"/>
</dbReference>
<dbReference type="GO" id="GO:0004252">
    <property type="term" value="F:serine-type endopeptidase activity"/>
    <property type="evidence" value="ECO:0007669"/>
    <property type="project" value="UniProtKB-EC"/>
</dbReference>
<dbReference type="InterPro" id="IPR020992">
    <property type="entry name" value="Tail_Prtase_C"/>
</dbReference>
<keyword evidence="3 5" id="KW-0378">Hydrolase</keyword>
<evidence type="ECO:0000256" key="5">
    <source>
        <dbReference type="RuleBase" id="RU004404"/>
    </source>
</evidence>
<dbReference type="SMART" id="SM00228">
    <property type="entry name" value="PDZ"/>
    <property type="match status" value="1"/>
</dbReference>
<dbReference type="AlphaFoldDB" id="A0AAW7X475"/>
<dbReference type="Pfam" id="PF11818">
    <property type="entry name" value="DUF3340"/>
    <property type="match status" value="1"/>
</dbReference>
<dbReference type="Pfam" id="PF03572">
    <property type="entry name" value="Peptidase_S41"/>
    <property type="match status" value="1"/>
</dbReference>
<organism evidence="8 9">
    <name type="scientific">Saccharophagus degradans</name>
    <dbReference type="NCBI Taxonomy" id="86304"/>
    <lineage>
        <taxon>Bacteria</taxon>
        <taxon>Pseudomonadati</taxon>
        <taxon>Pseudomonadota</taxon>
        <taxon>Gammaproteobacteria</taxon>
        <taxon>Cellvibrionales</taxon>
        <taxon>Cellvibrionaceae</taxon>
        <taxon>Saccharophagus</taxon>
    </lineage>
</organism>
<dbReference type="Proteomes" id="UP001169760">
    <property type="component" value="Unassembled WGS sequence"/>
</dbReference>
<evidence type="ECO:0000256" key="2">
    <source>
        <dbReference type="ARBA" id="ARBA00022670"/>
    </source>
</evidence>
<dbReference type="CDD" id="cd07560">
    <property type="entry name" value="Peptidase_S41_CPP"/>
    <property type="match status" value="1"/>
</dbReference>
<dbReference type="Pfam" id="PF00595">
    <property type="entry name" value="PDZ"/>
    <property type="match status" value="1"/>
</dbReference>
<name>A0AAW7X475_9GAMM</name>
<accession>A0AAW7X475</accession>
<dbReference type="CDD" id="cd06782">
    <property type="entry name" value="cpPDZ_CPP-like"/>
    <property type="match status" value="1"/>
</dbReference>
<dbReference type="Pfam" id="PF17804">
    <property type="entry name" value="TSP_NTD"/>
    <property type="match status" value="1"/>
</dbReference>
<evidence type="ECO:0000256" key="6">
    <source>
        <dbReference type="SAM" id="SignalP"/>
    </source>
</evidence>
<evidence type="ECO:0000313" key="9">
    <source>
        <dbReference type="Proteomes" id="UP001169760"/>
    </source>
</evidence>
<gene>
    <name evidence="8" type="ORF">Q4521_01830</name>
</gene>
<dbReference type="EC" id="3.4.21.102" evidence="8"/>
<feature type="signal peptide" evidence="6">
    <location>
        <begin position="1"/>
        <end position="20"/>
    </location>
</feature>
<dbReference type="NCBIfam" id="TIGR00225">
    <property type="entry name" value="prc"/>
    <property type="match status" value="1"/>
</dbReference>
<dbReference type="EMBL" id="JAUOPB010000001">
    <property type="protein sequence ID" value="MDO6421204.1"/>
    <property type="molecule type" value="Genomic_DNA"/>
</dbReference>
<comment type="similarity">
    <text evidence="1 5">Belongs to the peptidase S41A family.</text>
</comment>
<evidence type="ECO:0000256" key="3">
    <source>
        <dbReference type="ARBA" id="ARBA00022801"/>
    </source>
</evidence>
<evidence type="ECO:0000259" key="7">
    <source>
        <dbReference type="PROSITE" id="PS50106"/>
    </source>
</evidence>
<dbReference type="InterPro" id="IPR040573">
    <property type="entry name" value="TSP_N"/>
</dbReference>
<dbReference type="InterPro" id="IPR004447">
    <property type="entry name" value="Peptidase_S41A"/>
</dbReference>
<sequence length="703" mass="79379">MIKNIAVSLVFIFSVTCAVAKPPEAPKLIPTKVQSQTIVDVIAQLNARHYRNQAIDDSLSTRFLESYIDSLDPAHMFFYTKDVENFKKHSLKYDDYFRKGKLEEGFEVYRTYRARVVSRLESAIEMLADENVKFDFNAKDEIILDRSELPWPTTQAEADQLWYMRTKLSLLNLKLAGKTLEEAKETVTKRYKNQLNRILQQDSADVFEIMVNSLTLLFDPHTNYWSPRTSENFNINMSLSLEGIGAVLQSEDEFTKVVSLVPGGPASKQGQLKPADRIVGVGQGDEGEVVDVTGWRLDEVVDRIRGPKNTVVRLEVLPAKESNGETAVIRIKRDEVKLEDQAAKKGVLELSDEERLYKIGVINLPAFYINFDKANSRDPDYRSSTRDVSRLLDELQAEGVDGIILDLRNNGGGSLREATMLTDLFIDHGTVVQIRTPDGYIARHNHARLRAKYRGPLIVLVNRLSASASEIFAGAIQDYDRGLIVGTQTFGKGTVQSVAPTVEGKIKLTESKFYRVSGDSTQHRGIIPDIELPMLVDMKEVGESAYDNALPWDTIHPVPHAKYFDLDASIPYLTEAHKKRIAHDPDFNYLLDQIAVMEENKRKKAVSLNEKQRIAEKENLEKQAMVIENKRRTGKGQDPYKTLAEYRAAQEEENPEDAPVVSSRETVIDLDGDTLLNESGNILIDYIRFQTTNAQKQASNFSK</sequence>
<comment type="caution">
    <text evidence="8">The sequence shown here is derived from an EMBL/GenBank/DDBJ whole genome shotgun (WGS) entry which is preliminary data.</text>
</comment>
<dbReference type="GO" id="GO:0007165">
    <property type="term" value="P:signal transduction"/>
    <property type="evidence" value="ECO:0007669"/>
    <property type="project" value="TreeGrafter"/>
</dbReference>
<feature type="domain" description="PDZ" evidence="7">
    <location>
        <begin position="234"/>
        <end position="311"/>
    </location>
</feature>